<keyword evidence="5" id="KW-1185">Reference proteome</keyword>
<dbReference type="EMBL" id="KE546988">
    <property type="protein sequence ID" value="EPY53207.1"/>
    <property type="molecule type" value="Genomic_DNA"/>
</dbReference>
<accession>S9X7U4</accession>
<gene>
    <name evidence="4" type="ORF">SPOG_03745</name>
</gene>
<evidence type="ECO:0000259" key="3">
    <source>
        <dbReference type="PROSITE" id="PS50174"/>
    </source>
</evidence>
<proteinExistence type="predicted"/>
<evidence type="ECO:0000256" key="2">
    <source>
        <dbReference type="SAM" id="MobiDB-lite"/>
    </source>
</evidence>
<organism evidence="4 5">
    <name type="scientific">Schizosaccharomyces cryophilus (strain OY26 / ATCC MYA-4695 / CBS 11777 / NBRC 106824 / NRRL Y48691)</name>
    <name type="common">Fission yeast</name>
    <dbReference type="NCBI Taxonomy" id="653667"/>
    <lineage>
        <taxon>Eukaryota</taxon>
        <taxon>Fungi</taxon>
        <taxon>Dikarya</taxon>
        <taxon>Ascomycota</taxon>
        <taxon>Taphrinomycotina</taxon>
        <taxon>Schizosaccharomycetes</taxon>
        <taxon>Schizosaccharomycetales</taxon>
        <taxon>Schizosaccharomycetaceae</taxon>
        <taxon>Schizosaccharomyces</taxon>
    </lineage>
</organism>
<dbReference type="InterPro" id="IPR039249">
    <property type="entry name" value="GPATCH11"/>
</dbReference>
<evidence type="ECO:0000256" key="1">
    <source>
        <dbReference type="SAM" id="Coils"/>
    </source>
</evidence>
<sequence length="254" mass="29239">MTSSESDVEDYMSMKFDFTPSTLLSSEEKRNLESKERGIQKSQRSLEYESFKKGISEVVPEKSVGSKKALEMMKKMGYKSGSSLGAEQKEEIEPLYVEKKQDKTGIGFGNDKKRRLEDIIKEERLEVEEQEKSIEDFSTEKSKEYLEKKVAIQLSSAQHVLEKLEANEFEQIGLEMTPEKAHPYYRSLLLAKEKDQEERVKRKRLSSRIPLSQLETASELDVSKGHFEEDLNATDEELHYFDSLSVSQCGILNL</sequence>
<name>S9X7U4_SCHCR</name>
<dbReference type="PANTHER" id="PTHR21032">
    <property type="entry name" value="G PATCH DOMAIN-CONTAINING PROTEIN 11"/>
    <property type="match status" value="1"/>
</dbReference>
<dbReference type="AlphaFoldDB" id="S9X7U4"/>
<dbReference type="Pfam" id="PF01585">
    <property type="entry name" value="G-patch"/>
    <property type="match status" value="1"/>
</dbReference>
<feature type="coiled-coil region" evidence="1">
    <location>
        <begin position="113"/>
        <end position="140"/>
    </location>
</feature>
<dbReference type="RefSeq" id="XP_013021463.1">
    <property type="nucleotide sequence ID" value="XM_013166009.1"/>
</dbReference>
<feature type="compositionally biased region" description="Basic and acidic residues" evidence="2">
    <location>
        <begin position="26"/>
        <end position="45"/>
    </location>
</feature>
<dbReference type="PROSITE" id="PS50174">
    <property type="entry name" value="G_PATCH"/>
    <property type="match status" value="1"/>
</dbReference>
<dbReference type="Proteomes" id="UP000015464">
    <property type="component" value="Unassembled WGS sequence"/>
</dbReference>
<protein>
    <submittedName>
        <fullName evidence="4">RNA-binding protein</fullName>
    </submittedName>
</protein>
<dbReference type="HOGENOM" id="CLU_046724_1_0_1"/>
<dbReference type="PANTHER" id="PTHR21032:SF0">
    <property type="entry name" value="G PATCH DOMAIN-CONTAINING PROTEIN 11"/>
    <property type="match status" value="1"/>
</dbReference>
<feature type="region of interest" description="Disordered" evidence="2">
    <location>
        <begin position="23"/>
        <end position="45"/>
    </location>
</feature>
<keyword evidence="1" id="KW-0175">Coiled coil</keyword>
<dbReference type="OrthoDB" id="786951at2759"/>
<dbReference type="OMA" id="DYMNMVI"/>
<dbReference type="GO" id="GO:0003676">
    <property type="term" value="F:nucleic acid binding"/>
    <property type="evidence" value="ECO:0007669"/>
    <property type="project" value="InterPro"/>
</dbReference>
<reference evidence="4 5" key="1">
    <citation type="journal article" date="2011" name="Science">
        <title>Comparative functional genomics of the fission yeasts.</title>
        <authorList>
            <person name="Rhind N."/>
            <person name="Chen Z."/>
            <person name="Yassour M."/>
            <person name="Thompson D.A."/>
            <person name="Haas B.J."/>
            <person name="Habib N."/>
            <person name="Wapinski I."/>
            <person name="Roy S."/>
            <person name="Lin M.F."/>
            <person name="Heiman D.I."/>
            <person name="Young S.K."/>
            <person name="Furuya K."/>
            <person name="Guo Y."/>
            <person name="Pidoux A."/>
            <person name="Chen H.M."/>
            <person name="Robbertse B."/>
            <person name="Goldberg J.M."/>
            <person name="Aoki K."/>
            <person name="Bayne E.H."/>
            <person name="Berlin A.M."/>
            <person name="Desjardins C.A."/>
            <person name="Dobbs E."/>
            <person name="Dukaj L."/>
            <person name="Fan L."/>
            <person name="FitzGerald M.G."/>
            <person name="French C."/>
            <person name="Gujja S."/>
            <person name="Hansen K."/>
            <person name="Keifenheim D."/>
            <person name="Levin J.Z."/>
            <person name="Mosher R.A."/>
            <person name="Mueller C.A."/>
            <person name="Pfiffner J."/>
            <person name="Priest M."/>
            <person name="Russ C."/>
            <person name="Smialowska A."/>
            <person name="Swoboda P."/>
            <person name="Sykes S.M."/>
            <person name="Vaughn M."/>
            <person name="Vengrova S."/>
            <person name="Yoder R."/>
            <person name="Zeng Q."/>
            <person name="Allshire R."/>
            <person name="Baulcombe D."/>
            <person name="Birren B.W."/>
            <person name="Brown W."/>
            <person name="Ekwall K."/>
            <person name="Kellis M."/>
            <person name="Leatherwood J."/>
            <person name="Levin H."/>
            <person name="Margalit H."/>
            <person name="Martienssen R."/>
            <person name="Nieduszynski C.A."/>
            <person name="Spatafora J.W."/>
            <person name="Friedman N."/>
            <person name="Dalgaard J.Z."/>
            <person name="Baumann P."/>
            <person name="Niki H."/>
            <person name="Regev A."/>
            <person name="Nusbaum C."/>
        </authorList>
    </citation>
    <scope>NUCLEOTIDE SEQUENCE [LARGE SCALE GENOMIC DNA]</scope>
    <source>
        <strain evidence="5">OY26 / ATCC MYA-4695 / CBS 11777 / NBRC 106824 / NRRL Y48691</strain>
    </source>
</reference>
<dbReference type="eggNOG" id="KOG1994">
    <property type="taxonomic scope" value="Eukaryota"/>
</dbReference>
<dbReference type="SMART" id="SM00443">
    <property type="entry name" value="G_patch"/>
    <property type="match status" value="1"/>
</dbReference>
<evidence type="ECO:0000313" key="4">
    <source>
        <dbReference type="EMBL" id="EPY53207.1"/>
    </source>
</evidence>
<evidence type="ECO:0000313" key="5">
    <source>
        <dbReference type="Proteomes" id="UP000015464"/>
    </source>
</evidence>
<dbReference type="GO" id="GO:0000776">
    <property type="term" value="C:kinetochore"/>
    <property type="evidence" value="ECO:0007669"/>
    <property type="project" value="TreeGrafter"/>
</dbReference>
<dbReference type="InterPro" id="IPR000467">
    <property type="entry name" value="G_patch_dom"/>
</dbReference>
<feature type="domain" description="G-patch" evidence="3">
    <location>
        <begin position="65"/>
        <end position="111"/>
    </location>
</feature>
<dbReference type="GeneID" id="25038062"/>